<dbReference type="Gene3D" id="2.60.120.260">
    <property type="entry name" value="Galactose-binding domain-like"/>
    <property type="match status" value="1"/>
</dbReference>
<dbReference type="Gene3D" id="3.90.190.10">
    <property type="entry name" value="Protein tyrosine phosphatase superfamily"/>
    <property type="match status" value="2"/>
</dbReference>
<evidence type="ECO:0000259" key="8">
    <source>
        <dbReference type="PROSITE" id="PS50056"/>
    </source>
</evidence>
<evidence type="ECO:0000256" key="5">
    <source>
        <dbReference type="ARBA" id="ARBA00051722"/>
    </source>
</evidence>
<keyword evidence="3" id="KW-0378">Hydrolase</keyword>
<keyword evidence="6" id="KW-1133">Transmembrane helix</keyword>
<feature type="domain" description="Tyrosine-protein phosphatase" evidence="7">
    <location>
        <begin position="591"/>
        <end position="843"/>
    </location>
</feature>
<keyword evidence="6" id="KW-0812">Transmembrane</keyword>
<keyword evidence="10" id="KW-1185">Reference proteome</keyword>
<comment type="similarity">
    <text evidence="1">Belongs to the protein-tyrosine phosphatase family.</text>
</comment>
<feature type="domain" description="Tyrosine-protein phosphatase" evidence="7">
    <location>
        <begin position="875"/>
        <end position="1148"/>
    </location>
</feature>
<evidence type="ECO:0000313" key="10">
    <source>
        <dbReference type="Proteomes" id="UP001634394"/>
    </source>
</evidence>
<dbReference type="InterPro" id="IPR008979">
    <property type="entry name" value="Galactose-bd-like_sf"/>
</dbReference>
<evidence type="ECO:0000256" key="6">
    <source>
        <dbReference type="SAM" id="Phobius"/>
    </source>
</evidence>
<reference evidence="9 10" key="1">
    <citation type="submission" date="2024-11" db="EMBL/GenBank/DDBJ databases">
        <title>Chromosome-level genome assembly of the freshwater bivalve Anodonta woodiana.</title>
        <authorList>
            <person name="Chen X."/>
        </authorList>
    </citation>
    <scope>NUCLEOTIDE SEQUENCE [LARGE SCALE GENOMIC DNA]</scope>
    <source>
        <strain evidence="9">MN2024</strain>
        <tissue evidence="9">Gills</tissue>
    </source>
</reference>
<keyword evidence="4" id="KW-0904">Protein phosphatase</keyword>
<dbReference type="SMART" id="SM00194">
    <property type="entry name" value="PTPc"/>
    <property type="match status" value="2"/>
</dbReference>
<protein>
    <recommendedName>
        <fullName evidence="2">protein-tyrosine-phosphatase</fullName>
        <ecNumber evidence="2">3.1.3.48</ecNumber>
    </recommendedName>
</protein>
<dbReference type="EMBL" id="JBJQND010000004">
    <property type="protein sequence ID" value="KAL3879724.1"/>
    <property type="molecule type" value="Genomic_DNA"/>
</dbReference>
<evidence type="ECO:0000256" key="2">
    <source>
        <dbReference type="ARBA" id="ARBA00013064"/>
    </source>
</evidence>
<feature type="domain" description="Tyrosine specific protein phosphatases" evidence="8">
    <location>
        <begin position="1066"/>
        <end position="1139"/>
    </location>
</feature>
<dbReference type="Pfam" id="PF00102">
    <property type="entry name" value="Y_phosphatase"/>
    <property type="match status" value="2"/>
</dbReference>
<feature type="domain" description="Tyrosine specific protein phosphatases" evidence="8">
    <location>
        <begin position="765"/>
        <end position="834"/>
    </location>
</feature>
<sequence length="1157" mass="129469">MYTAVETKLFETVLIDSNISSQLNDSNATVNFALKKPAVLSTTLNYIFKWTAEKAVDGNSDGSNPDTSRTCSATYPTTPIKNHTWEVDIGFQIIVKTITVYGRTDKSFDHLRGFKLYIGNVSRPWLYNQEIPSNSSSDTLYVFKPKDAIASVISLKKEGTIIVICEVTVEGECLGGNFSEYCNLTCGTCYAYQTCNQENGTCPFGCDQGWKGTFCKEGCERGLYGYNCHETCGHCLYGNNSCSTSDGNCTKGCIAGWQGYQCKTGCDTGEYGYNCNETCGNCLYGNAYCETSYGHCKNGCMAGWQGENCKTECAAGTYGFTCNETCGYCLNGNDVCLHNNGHCYGGCQAGWKGDTCKSGCDTGEYGYNCNETCGNCLYRNAYCETSYGHCNNGCMAGWKSDNCKTECDAGTYGFTCNETCGYCLNGNNSCLRMNGHCNDGCQAGWKGETCNEAYVKLPEGGIEISILGGSVGGAIAVIVLSLIIVIITFKIRRRQKIPASDIARGSDDRNVYENSTSVGLKCVVDSVNVDGDSAKGNGTTSSPRDEKLTEELHSDNPETYYNLLNSLPRGMVSLSDLWDYVQEKCLDDKYFAEEFEALPSGPQLPTDAALLPENRKKNRYKDLYAYDINRVHLKPLGNDESDYINASFVDGYSVHRMYIASQGTTKQNINDFWRMLWQYDVEKIVMLTGLFEGGKHKCELYWPEGEGQTSTFGCVAVTLVDTDLFADYVIRTLEMSVNNESKRLTQFHYTAWPDKGVPRATSSVVLFWNRVNREPTNKPIVVHCSAGIGRTGAYIALDILVSQGRVEGNVNVSACVSSIRRQRVNMVQTKEQYIFLHETLVEALMLSGTATTSDKFPNVIQELLEIDGEIGKPKLQLEYERLRHEDVNHETVYASISSDNDLDEAESQQDEFAAAKKPENIAKNRYDNILPADRHRVFLNSFPGRNDYINAVVLPSHRRKQGFIMTQMPLTGTVIDFWRMIHDLEVNIIVMLNSESYKGHDIGVYWPKTDAARYGPFSVRLAKQEEGRNYIQRTLSFSVIGLQQEQFVTQFQFSNWPKHVEAPESTAFLEILDIIGSWQKDEKPIIVHCLNGAERSGLYCVISTVIERLKREKDVAILQTIKRMRAIRHQIIPNYEQYRFCHECIIEYMKTFETYSN</sequence>
<dbReference type="PANTHER" id="PTHR19134">
    <property type="entry name" value="RECEPTOR-TYPE TYROSINE-PROTEIN PHOSPHATASE"/>
    <property type="match status" value="1"/>
</dbReference>
<organism evidence="9 10">
    <name type="scientific">Sinanodonta woodiana</name>
    <name type="common">Chinese pond mussel</name>
    <name type="synonym">Anodonta woodiana</name>
    <dbReference type="NCBI Taxonomy" id="1069815"/>
    <lineage>
        <taxon>Eukaryota</taxon>
        <taxon>Metazoa</taxon>
        <taxon>Spiralia</taxon>
        <taxon>Lophotrochozoa</taxon>
        <taxon>Mollusca</taxon>
        <taxon>Bivalvia</taxon>
        <taxon>Autobranchia</taxon>
        <taxon>Heteroconchia</taxon>
        <taxon>Palaeoheterodonta</taxon>
        <taxon>Unionida</taxon>
        <taxon>Unionoidea</taxon>
        <taxon>Unionidae</taxon>
        <taxon>Unioninae</taxon>
        <taxon>Sinanodonta</taxon>
    </lineage>
</organism>
<dbReference type="SUPFAM" id="SSF52799">
    <property type="entry name" value="(Phosphotyrosine protein) phosphatases II"/>
    <property type="match status" value="2"/>
</dbReference>
<dbReference type="InterPro" id="IPR000242">
    <property type="entry name" value="PTP_cat"/>
</dbReference>
<dbReference type="Gene3D" id="2.170.300.10">
    <property type="entry name" value="Tie2 ligand-binding domain superfamily"/>
    <property type="match status" value="2"/>
</dbReference>
<dbReference type="SMART" id="SM00404">
    <property type="entry name" value="PTPc_motif"/>
    <property type="match status" value="2"/>
</dbReference>
<evidence type="ECO:0000256" key="4">
    <source>
        <dbReference type="ARBA" id="ARBA00022912"/>
    </source>
</evidence>
<feature type="transmembrane region" description="Helical" evidence="6">
    <location>
        <begin position="466"/>
        <end position="489"/>
    </location>
</feature>
<dbReference type="InterPro" id="IPR000387">
    <property type="entry name" value="Tyr_Pase_dom"/>
</dbReference>
<dbReference type="InterPro" id="IPR016130">
    <property type="entry name" value="Tyr_Pase_AS"/>
</dbReference>
<dbReference type="AlphaFoldDB" id="A0ABD3X0F4"/>
<comment type="caution">
    <text evidence="9">The sequence shown here is derived from an EMBL/GenBank/DDBJ whole genome shotgun (WGS) entry which is preliminary data.</text>
</comment>
<dbReference type="GO" id="GO:0004725">
    <property type="term" value="F:protein tyrosine phosphatase activity"/>
    <property type="evidence" value="ECO:0007669"/>
    <property type="project" value="UniProtKB-EC"/>
</dbReference>
<dbReference type="EC" id="3.1.3.48" evidence="2"/>
<dbReference type="PRINTS" id="PR00700">
    <property type="entry name" value="PRTYPHPHTASE"/>
</dbReference>
<dbReference type="PROSITE" id="PS50056">
    <property type="entry name" value="TYR_PHOSPHATASE_2"/>
    <property type="match status" value="2"/>
</dbReference>
<dbReference type="CDD" id="cd00047">
    <property type="entry name" value="PTPc"/>
    <property type="match status" value="2"/>
</dbReference>
<evidence type="ECO:0000256" key="3">
    <source>
        <dbReference type="ARBA" id="ARBA00022801"/>
    </source>
</evidence>
<name>A0ABD3X0F4_SINWO</name>
<evidence type="ECO:0000313" key="9">
    <source>
        <dbReference type="EMBL" id="KAL3879724.1"/>
    </source>
</evidence>
<dbReference type="FunFam" id="3.90.190.10:FF:000102">
    <property type="entry name" value="Receptor-type tyrosine-protein phosphatase"/>
    <property type="match status" value="2"/>
</dbReference>
<dbReference type="PROSITE" id="PS00383">
    <property type="entry name" value="TYR_PHOSPHATASE_1"/>
    <property type="match status" value="2"/>
</dbReference>
<evidence type="ECO:0000256" key="1">
    <source>
        <dbReference type="ARBA" id="ARBA00009580"/>
    </source>
</evidence>
<dbReference type="InterPro" id="IPR050348">
    <property type="entry name" value="Protein-Tyr_Phosphatase"/>
</dbReference>
<dbReference type="SUPFAM" id="SSF49785">
    <property type="entry name" value="Galactose-binding domain-like"/>
    <property type="match status" value="1"/>
</dbReference>
<feature type="non-terminal residue" evidence="9">
    <location>
        <position position="1157"/>
    </location>
</feature>
<gene>
    <name evidence="9" type="ORF">ACJMK2_032010</name>
</gene>
<evidence type="ECO:0000259" key="7">
    <source>
        <dbReference type="PROSITE" id="PS50055"/>
    </source>
</evidence>
<dbReference type="InterPro" id="IPR029021">
    <property type="entry name" value="Prot-tyrosine_phosphatase-like"/>
</dbReference>
<dbReference type="PANTHER" id="PTHR19134:SF562">
    <property type="entry name" value="PROTEIN-TYROSINE-PHOSPHATASE"/>
    <property type="match status" value="1"/>
</dbReference>
<dbReference type="Proteomes" id="UP001634394">
    <property type="component" value="Unassembled WGS sequence"/>
</dbReference>
<keyword evidence="6" id="KW-0472">Membrane</keyword>
<comment type="catalytic activity">
    <reaction evidence="5">
        <text>O-phospho-L-tyrosyl-[protein] + H2O = L-tyrosyl-[protein] + phosphate</text>
        <dbReference type="Rhea" id="RHEA:10684"/>
        <dbReference type="Rhea" id="RHEA-COMP:10136"/>
        <dbReference type="Rhea" id="RHEA-COMP:20101"/>
        <dbReference type="ChEBI" id="CHEBI:15377"/>
        <dbReference type="ChEBI" id="CHEBI:43474"/>
        <dbReference type="ChEBI" id="CHEBI:46858"/>
        <dbReference type="ChEBI" id="CHEBI:61978"/>
        <dbReference type="EC" id="3.1.3.48"/>
    </reaction>
</comment>
<dbReference type="InterPro" id="IPR003595">
    <property type="entry name" value="Tyr_Pase_cat"/>
</dbReference>
<dbReference type="PROSITE" id="PS50055">
    <property type="entry name" value="TYR_PHOSPHATASE_PTP"/>
    <property type="match status" value="2"/>
</dbReference>
<accession>A0ABD3X0F4</accession>
<proteinExistence type="inferred from homology"/>